<name>A0A014QRK4_9HYPO</name>
<comment type="caution">
    <text evidence="2">The sequence shown here is derived from an EMBL/GenBank/DDBJ whole genome shotgun (WGS) entry which is preliminary data.</text>
</comment>
<protein>
    <submittedName>
        <fullName evidence="2">Uncharacterized protein</fullName>
    </submittedName>
</protein>
<evidence type="ECO:0000256" key="1">
    <source>
        <dbReference type="SAM" id="MobiDB-lite"/>
    </source>
</evidence>
<reference evidence="2 3" key="1">
    <citation type="submission" date="2014-02" db="EMBL/GenBank/DDBJ databases">
        <title>The genome sequence of the entomopathogenic fungus Metarhizium robertsii ARSEF 2575.</title>
        <authorList>
            <person name="Giuliano Garisto Donzelli B."/>
            <person name="Roe B.A."/>
            <person name="Macmil S.L."/>
            <person name="Krasnoff S.B."/>
            <person name="Gibson D.M."/>
        </authorList>
    </citation>
    <scope>NUCLEOTIDE SEQUENCE [LARGE SCALE GENOMIC DNA]</scope>
    <source>
        <strain evidence="2 3">ARSEF 2575</strain>
    </source>
</reference>
<proteinExistence type="predicted"/>
<dbReference type="OrthoDB" id="10407163at2759"/>
<organism evidence="2 3">
    <name type="scientific">Metarhizium robertsii</name>
    <dbReference type="NCBI Taxonomy" id="568076"/>
    <lineage>
        <taxon>Eukaryota</taxon>
        <taxon>Fungi</taxon>
        <taxon>Dikarya</taxon>
        <taxon>Ascomycota</taxon>
        <taxon>Pezizomycotina</taxon>
        <taxon>Sordariomycetes</taxon>
        <taxon>Hypocreomycetidae</taxon>
        <taxon>Hypocreales</taxon>
        <taxon>Clavicipitaceae</taxon>
        <taxon>Metarhizium</taxon>
    </lineage>
</organism>
<feature type="compositionally biased region" description="Polar residues" evidence="1">
    <location>
        <begin position="1"/>
        <end position="19"/>
    </location>
</feature>
<evidence type="ECO:0000313" key="2">
    <source>
        <dbReference type="EMBL" id="EXU95387.1"/>
    </source>
</evidence>
<accession>A0A014QRK4</accession>
<evidence type="ECO:0000313" key="3">
    <source>
        <dbReference type="Proteomes" id="UP000030151"/>
    </source>
</evidence>
<gene>
    <name evidence="2" type="ORF">X797_011539</name>
</gene>
<sequence>MEVAPSMNSSREGTSQPQPQAYDLDKFISDCSIDMPQLSSDCSTAPSSLSSVNSSGNEFDELKLNPEAPSFPYYDPWTTVDPTQVSHYGGHSSCNQADLYGGFTTNEELKWILVGLASKVDAINAAIGVTNARITSVEGKLDSVLNEPPRTERTLEAIDELKPRAYNCPSYPSEHTKQLPPLPLGGGFGRPGNPDERPSRALLHEQVVNTDRCNTTPRRLSVTTLEQRILDLERQVASLTQAVIDRDQRLAVAQQNHSTLAKYIAAQDRAFYRVIRSVTSAFEEYRDGMNRMPSPLPASMGEEIKVYCKFSDSEDEQDMDN</sequence>
<feature type="region of interest" description="Disordered" evidence="1">
    <location>
        <begin position="1"/>
        <end position="21"/>
    </location>
</feature>
<dbReference type="HOGENOM" id="CLU_866222_0_0_1"/>
<dbReference type="Proteomes" id="UP000030151">
    <property type="component" value="Unassembled WGS sequence"/>
</dbReference>
<dbReference type="EMBL" id="JELW01000083">
    <property type="protein sequence ID" value="EXU95387.1"/>
    <property type="molecule type" value="Genomic_DNA"/>
</dbReference>
<dbReference type="AlphaFoldDB" id="A0A014QRK4"/>